<reference evidence="3" key="1">
    <citation type="submission" date="2017-09" db="EMBL/GenBank/DDBJ databases">
        <authorList>
            <person name="Varghese N."/>
            <person name="Submissions S."/>
        </authorList>
    </citation>
    <scope>NUCLEOTIDE SEQUENCE [LARGE SCALE GENOMIC DNA]</scope>
    <source>
        <strain evidence="3">DSM 29961</strain>
    </source>
</reference>
<dbReference type="Proteomes" id="UP000219452">
    <property type="component" value="Unassembled WGS sequence"/>
</dbReference>
<sequence>MRPCILLLFGLFLIAQAAACQTTSEAFVTQLTNLISTGTNNLNPAYHSLTGTALSASFNASGGNELISQQAGNNNTVVMQSTGMGNQLQALQKNATGSDNQIELQLTGDNNSYQLTQDGSNNVFQLPNATTSNAQLEVIQEGNGNHISSLANLITTSSHVIIHQTGGMKIQLLPPN</sequence>
<dbReference type="RefSeq" id="WP_097126480.1">
    <property type="nucleotide sequence ID" value="NZ_OCNH01000002.1"/>
</dbReference>
<dbReference type="EMBL" id="OCNH01000002">
    <property type="protein sequence ID" value="SOD88872.1"/>
    <property type="molecule type" value="Genomic_DNA"/>
</dbReference>
<dbReference type="AlphaFoldDB" id="A0A286G0A3"/>
<protein>
    <recommendedName>
        <fullName evidence="4">Curlin associated repeat-containing protein</fullName>
    </recommendedName>
</protein>
<organism evidence="2 3">
    <name type="scientific">Spirosoma fluviale</name>
    <dbReference type="NCBI Taxonomy" id="1597977"/>
    <lineage>
        <taxon>Bacteria</taxon>
        <taxon>Pseudomonadati</taxon>
        <taxon>Bacteroidota</taxon>
        <taxon>Cytophagia</taxon>
        <taxon>Cytophagales</taxon>
        <taxon>Cytophagaceae</taxon>
        <taxon>Spirosoma</taxon>
    </lineage>
</organism>
<evidence type="ECO:0000313" key="2">
    <source>
        <dbReference type="EMBL" id="SOD88872.1"/>
    </source>
</evidence>
<proteinExistence type="predicted"/>
<gene>
    <name evidence="2" type="ORF">SAMN06269250_2872</name>
</gene>
<name>A0A286G0A3_9BACT</name>
<evidence type="ECO:0008006" key="4">
    <source>
        <dbReference type="Google" id="ProtNLM"/>
    </source>
</evidence>
<feature type="signal peptide" evidence="1">
    <location>
        <begin position="1"/>
        <end position="19"/>
    </location>
</feature>
<feature type="chain" id="PRO_5012877313" description="Curlin associated repeat-containing protein" evidence="1">
    <location>
        <begin position="20"/>
        <end position="176"/>
    </location>
</feature>
<accession>A0A286G0A3</accession>
<keyword evidence="1" id="KW-0732">Signal</keyword>
<keyword evidence="3" id="KW-1185">Reference proteome</keyword>
<evidence type="ECO:0000313" key="3">
    <source>
        <dbReference type="Proteomes" id="UP000219452"/>
    </source>
</evidence>
<evidence type="ECO:0000256" key="1">
    <source>
        <dbReference type="SAM" id="SignalP"/>
    </source>
</evidence>